<organism evidence="2 3">
    <name type="scientific">Solanum verrucosum</name>
    <dbReference type="NCBI Taxonomy" id="315347"/>
    <lineage>
        <taxon>Eukaryota</taxon>
        <taxon>Viridiplantae</taxon>
        <taxon>Streptophyta</taxon>
        <taxon>Embryophyta</taxon>
        <taxon>Tracheophyta</taxon>
        <taxon>Spermatophyta</taxon>
        <taxon>Magnoliopsida</taxon>
        <taxon>eudicotyledons</taxon>
        <taxon>Gunneridae</taxon>
        <taxon>Pentapetalae</taxon>
        <taxon>asterids</taxon>
        <taxon>lamiids</taxon>
        <taxon>Solanales</taxon>
        <taxon>Solanaceae</taxon>
        <taxon>Solanoideae</taxon>
        <taxon>Solaneae</taxon>
        <taxon>Solanum</taxon>
    </lineage>
</organism>
<name>A0AAF1A3J5_SOLVR</name>
<dbReference type="InterPro" id="IPR026960">
    <property type="entry name" value="RVT-Znf"/>
</dbReference>
<feature type="domain" description="Reverse transcriptase zinc-binding" evidence="1">
    <location>
        <begin position="27"/>
        <end position="106"/>
    </location>
</feature>
<keyword evidence="3" id="KW-1185">Reference proteome</keyword>
<sequence>MLIIRKILEAREVVAQVQLTISVESIIKQIYFHLLHVYPKVTWKCLMYKNVAIPKAQFIIWLPVHGKLLTTDRLAKWRIDVEPDCVFCQNSRESRDHKCTFSRQLWSRILLWLQTPIIQDTTWEQHMEWVIKNAKGRTMRARVFKILYTLNVSMPYG</sequence>
<reference evidence="2" key="1">
    <citation type="submission" date="2023-08" db="EMBL/GenBank/DDBJ databases">
        <title>A de novo genome assembly of Solanum verrucosum Schlechtendal, a Mexican diploid species geographically isolated from the other diploid A-genome species in potato relatives.</title>
        <authorList>
            <person name="Hosaka K."/>
        </authorList>
    </citation>
    <scope>NUCLEOTIDE SEQUENCE</scope>
    <source>
        <tissue evidence="2">Young leaves</tissue>
    </source>
</reference>
<protein>
    <recommendedName>
        <fullName evidence="1">Reverse transcriptase zinc-binding domain-containing protein</fullName>
    </recommendedName>
</protein>
<gene>
    <name evidence="2" type="ORF">MTR67_052474</name>
</gene>
<dbReference type="AlphaFoldDB" id="A0AAF1A3J5"/>
<dbReference type="Proteomes" id="UP001234989">
    <property type="component" value="Chromosome 12"/>
</dbReference>
<accession>A0AAF1A3J5</accession>
<evidence type="ECO:0000259" key="1">
    <source>
        <dbReference type="Pfam" id="PF13966"/>
    </source>
</evidence>
<dbReference type="Pfam" id="PF13966">
    <property type="entry name" value="zf-RVT"/>
    <property type="match status" value="1"/>
</dbReference>
<proteinExistence type="predicted"/>
<evidence type="ECO:0000313" key="3">
    <source>
        <dbReference type="Proteomes" id="UP001234989"/>
    </source>
</evidence>
<dbReference type="EMBL" id="CP133623">
    <property type="protein sequence ID" value="WMV59089.1"/>
    <property type="molecule type" value="Genomic_DNA"/>
</dbReference>
<evidence type="ECO:0000313" key="2">
    <source>
        <dbReference type="EMBL" id="WMV59089.1"/>
    </source>
</evidence>